<dbReference type="SMART" id="SM00382">
    <property type="entry name" value="AAA"/>
    <property type="match status" value="1"/>
</dbReference>
<dbReference type="CDD" id="cd00130">
    <property type="entry name" value="PAS"/>
    <property type="match status" value="1"/>
</dbReference>
<dbReference type="GO" id="GO:0006355">
    <property type="term" value="P:regulation of DNA-templated transcription"/>
    <property type="evidence" value="ECO:0007669"/>
    <property type="project" value="InterPro"/>
</dbReference>
<dbReference type="InterPro" id="IPR035965">
    <property type="entry name" value="PAS-like_dom_sf"/>
</dbReference>
<protein>
    <submittedName>
        <fullName evidence="5">Arginine utilization regulatory protein</fullName>
    </submittedName>
</protein>
<dbReference type="PANTHER" id="PTHR32071:SF57">
    <property type="entry name" value="C4-DICARBOXYLATE TRANSPORT TRANSCRIPTIONAL REGULATORY PROTEIN DCTD"/>
    <property type="match status" value="1"/>
</dbReference>
<sequence>MHMSELYNCELFEEILNHSNDGFNVVDPNGLVIYANRMSAQYANTTARDMIGKPITDFYEEAVLLRVLKTQKPVLDEKIHYVNNKKYIVNSYPIIRDGEFIGAYSVFKDIRDIEELNKRVSYLEVHLEINKPEKDILDIIGKQGSLNSIITQAKRTVGSLGGPRHSIISGESGTGKTMLAKLIYNYAKQVGVIDKKAPFIEVNCAQFTNPDIAAVEIFGSEAGAYTGSRQKKGLFEQAHGGILFLDEAHALEQYQNLLLKAIESGTTRRIGGTYEIPADVIIIAASTRDLKTHLLPELYQRLAQYAIHIPSLDERDLDEKKLLFDHFVNKYRLAVEKIHTITYQLCFSDEAKDILIKAKYPRNIRQFRDVINFSIDSAAPLISDIGKTNKITTLVETKHLPFELFEEVNSVEMPKPKYRIDEEVQAKIISLNLEGLGPRKISAKLKEEDIFIAYYQIAYFLKKKTTAKTFDHR</sequence>
<evidence type="ECO:0000256" key="1">
    <source>
        <dbReference type="ARBA" id="ARBA00022741"/>
    </source>
</evidence>
<keyword evidence="2" id="KW-0067">ATP-binding</keyword>
<dbReference type="EMBL" id="SLWV01000033">
    <property type="protein sequence ID" value="TCO69249.1"/>
    <property type="molecule type" value="Genomic_DNA"/>
</dbReference>
<organism evidence="5 6">
    <name type="scientific">Marinisporobacter balticus</name>
    <dbReference type="NCBI Taxonomy" id="2018667"/>
    <lineage>
        <taxon>Bacteria</taxon>
        <taxon>Bacillati</taxon>
        <taxon>Bacillota</taxon>
        <taxon>Clostridia</taxon>
        <taxon>Peptostreptococcales</taxon>
        <taxon>Thermotaleaceae</taxon>
        <taxon>Marinisporobacter</taxon>
    </lineage>
</organism>
<accession>A0A4R2KFU2</accession>
<evidence type="ECO:0000313" key="6">
    <source>
        <dbReference type="Proteomes" id="UP000294919"/>
    </source>
</evidence>
<dbReference type="Pfam" id="PF00158">
    <property type="entry name" value="Sigma54_activat"/>
    <property type="match status" value="1"/>
</dbReference>
<dbReference type="RefSeq" id="WP_132247689.1">
    <property type="nucleotide sequence ID" value="NZ_SLWV01000033.1"/>
</dbReference>
<feature type="domain" description="PAS" evidence="4">
    <location>
        <begin position="8"/>
        <end position="78"/>
    </location>
</feature>
<dbReference type="CDD" id="cd00009">
    <property type="entry name" value="AAA"/>
    <property type="match status" value="1"/>
</dbReference>
<dbReference type="SUPFAM" id="SSF52540">
    <property type="entry name" value="P-loop containing nucleoside triphosphate hydrolases"/>
    <property type="match status" value="1"/>
</dbReference>
<keyword evidence="1" id="KW-0547">Nucleotide-binding</keyword>
<evidence type="ECO:0000313" key="5">
    <source>
        <dbReference type="EMBL" id="TCO69249.1"/>
    </source>
</evidence>
<dbReference type="InterPro" id="IPR027417">
    <property type="entry name" value="P-loop_NTPase"/>
</dbReference>
<feature type="domain" description="Sigma-54 factor interaction" evidence="3">
    <location>
        <begin position="139"/>
        <end position="376"/>
    </location>
</feature>
<dbReference type="Gene3D" id="3.40.50.300">
    <property type="entry name" value="P-loop containing nucleotide triphosphate hydrolases"/>
    <property type="match status" value="1"/>
</dbReference>
<dbReference type="OrthoDB" id="9765164at2"/>
<dbReference type="PANTHER" id="PTHR32071">
    <property type="entry name" value="TRANSCRIPTIONAL REGULATORY PROTEIN"/>
    <property type="match status" value="1"/>
</dbReference>
<dbReference type="PROSITE" id="PS50045">
    <property type="entry name" value="SIGMA54_INTERACT_4"/>
    <property type="match status" value="1"/>
</dbReference>
<dbReference type="SMART" id="SM00091">
    <property type="entry name" value="PAS"/>
    <property type="match status" value="1"/>
</dbReference>
<dbReference type="Gene3D" id="3.30.450.20">
    <property type="entry name" value="PAS domain"/>
    <property type="match status" value="1"/>
</dbReference>
<dbReference type="SUPFAM" id="SSF55785">
    <property type="entry name" value="PYP-like sensor domain (PAS domain)"/>
    <property type="match status" value="1"/>
</dbReference>
<gene>
    <name evidence="5" type="ORF">EV214_13326</name>
</gene>
<dbReference type="InterPro" id="IPR000014">
    <property type="entry name" value="PAS"/>
</dbReference>
<evidence type="ECO:0000259" key="4">
    <source>
        <dbReference type="PROSITE" id="PS50112"/>
    </source>
</evidence>
<keyword evidence="6" id="KW-1185">Reference proteome</keyword>
<reference evidence="5 6" key="1">
    <citation type="submission" date="2019-03" db="EMBL/GenBank/DDBJ databases">
        <title>Genomic Encyclopedia of Type Strains, Phase IV (KMG-IV): sequencing the most valuable type-strain genomes for metagenomic binning, comparative biology and taxonomic classification.</title>
        <authorList>
            <person name="Goeker M."/>
        </authorList>
    </citation>
    <scope>NUCLEOTIDE SEQUENCE [LARGE SCALE GENOMIC DNA]</scope>
    <source>
        <strain evidence="5 6">DSM 102940</strain>
    </source>
</reference>
<proteinExistence type="predicted"/>
<dbReference type="PROSITE" id="PS50112">
    <property type="entry name" value="PAS"/>
    <property type="match status" value="1"/>
</dbReference>
<dbReference type="InterPro" id="IPR002078">
    <property type="entry name" value="Sigma_54_int"/>
</dbReference>
<dbReference type="GO" id="GO:0005524">
    <property type="term" value="F:ATP binding"/>
    <property type="evidence" value="ECO:0007669"/>
    <property type="project" value="UniProtKB-KW"/>
</dbReference>
<evidence type="ECO:0000256" key="2">
    <source>
        <dbReference type="ARBA" id="ARBA00022840"/>
    </source>
</evidence>
<dbReference type="AlphaFoldDB" id="A0A4R2KFU2"/>
<dbReference type="Proteomes" id="UP000294919">
    <property type="component" value="Unassembled WGS sequence"/>
</dbReference>
<name>A0A4R2KFU2_9FIRM</name>
<dbReference type="Pfam" id="PF13426">
    <property type="entry name" value="PAS_9"/>
    <property type="match status" value="1"/>
</dbReference>
<dbReference type="InterPro" id="IPR003593">
    <property type="entry name" value="AAA+_ATPase"/>
</dbReference>
<evidence type="ECO:0000259" key="3">
    <source>
        <dbReference type="PROSITE" id="PS50045"/>
    </source>
</evidence>
<comment type="caution">
    <text evidence="5">The sequence shown here is derived from an EMBL/GenBank/DDBJ whole genome shotgun (WGS) entry which is preliminary data.</text>
</comment>